<name>A0A0E9QEU3_ANGAN</name>
<organism evidence="1">
    <name type="scientific">Anguilla anguilla</name>
    <name type="common">European freshwater eel</name>
    <name type="synonym">Muraena anguilla</name>
    <dbReference type="NCBI Taxonomy" id="7936"/>
    <lineage>
        <taxon>Eukaryota</taxon>
        <taxon>Metazoa</taxon>
        <taxon>Chordata</taxon>
        <taxon>Craniata</taxon>
        <taxon>Vertebrata</taxon>
        <taxon>Euteleostomi</taxon>
        <taxon>Actinopterygii</taxon>
        <taxon>Neopterygii</taxon>
        <taxon>Teleostei</taxon>
        <taxon>Anguilliformes</taxon>
        <taxon>Anguillidae</taxon>
        <taxon>Anguilla</taxon>
    </lineage>
</organism>
<proteinExistence type="predicted"/>
<sequence length="29" mass="3247">MCTLSSTGHLGHYPWLCVLCEHKTVDSDL</sequence>
<dbReference type="AlphaFoldDB" id="A0A0E9QEU3"/>
<reference evidence="1" key="1">
    <citation type="submission" date="2014-11" db="EMBL/GenBank/DDBJ databases">
        <authorList>
            <person name="Amaro Gonzalez C."/>
        </authorList>
    </citation>
    <scope>NUCLEOTIDE SEQUENCE</scope>
</reference>
<evidence type="ECO:0000313" key="1">
    <source>
        <dbReference type="EMBL" id="JAH14835.1"/>
    </source>
</evidence>
<dbReference type="EMBL" id="GBXM01093742">
    <property type="protein sequence ID" value="JAH14835.1"/>
    <property type="molecule type" value="Transcribed_RNA"/>
</dbReference>
<protein>
    <submittedName>
        <fullName evidence="1">Uncharacterized protein</fullName>
    </submittedName>
</protein>
<reference evidence="1" key="2">
    <citation type="journal article" date="2015" name="Fish Shellfish Immunol.">
        <title>Early steps in the European eel (Anguilla anguilla)-Vibrio vulnificus interaction in the gills: Role of the RtxA13 toxin.</title>
        <authorList>
            <person name="Callol A."/>
            <person name="Pajuelo D."/>
            <person name="Ebbesson L."/>
            <person name="Teles M."/>
            <person name="MacKenzie S."/>
            <person name="Amaro C."/>
        </authorList>
    </citation>
    <scope>NUCLEOTIDE SEQUENCE</scope>
</reference>
<accession>A0A0E9QEU3</accession>